<dbReference type="GeneID" id="92079267"/>
<evidence type="ECO:0000256" key="1">
    <source>
        <dbReference type="SAM" id="Coils"/>
    </source>
</evidence>
<keyword evidence="4" id="KW-1185">Reference proteome</keyword>
<protein>
    <submittedName>
        <fullName evidence="3">Uncharacterized protein</fullName>
    </submittedName>
</protein>
<sequence>MSDPKGLKHARGDENDGNSTIPSSKRGKRNDGTYFRSSCSFAPTVIPPKAETHKNILEDILAIEIIGKDTHDFLMGAKKESAQHHAITKQPQRPELYHTAPEVSTPGDNLLLNEQFLEADLQAVRGEYAELEAQLNELALLPQGQHQDTEAAIQNQIERLLNQRIVLHGTIKSSEQWLQDIRHSGGDPLENAPFQSGAAGAPAAVVVVEDVDLGAELPWIDWTTEDVRNWDALRAAEIADLPPLDEEHIAKYGPGNERARWWERRILR</sequence>
<dbReference type="Proteomes" id="UP001391051">
    <property type="component" value="Unassembled WGS sequence"/>
</dbReference>
<feature type="region of interest" description="Disordered" evidence="2">
    <location>
        <begin position="1"/>
        <end position="32"/>
    </location>
</feature>
<reference evidence="3 4" key="1">
    <citation type="submission" date="2023-01" db="EMBL/GenBank/DDBJ databases">
        <title>Analysis of 21 Apiospora genomes using comparative genomics revels a genus with tremendous synthesis potential of carbohydrate active enzymes and secondary metabolites.</title>
        <authorList>
            <person name="Sorensen T."/>
        </authorList>
    </citation>
    <scope>NUCLEOTIDE SEQUENCE [LARGE SCALE GENOMIC DNA]</scope>
    <source>
        <strain evidence="3 4">CBS 24483</strain>
    </source>
</reference>
<accession>A0ABR1Q983</accession>
<comment type="caution">
    <text evidence="3">The sequence shown here is derived from an EMBL/GenBank/DDBJ whole genome shotgun (WGS) entry which is preliminary data.</text>
</comment>
<evidence type="ECO:0000313" key="3">
    <source>
        <dbReference type="EMBL" id="KAK7949097.1"/>
    </source>
</evidence>
<name>A0ABR1Q983_9PEZI</name>
<organism evidence="3 4">
    <name type="scientific">Apiospora aurea</name>
    <dbReference type="NCBI Taxonomy" id="335848"/>
    <lineage>
        <taxon>Eukaryota</taxon>
        <taxon>Fungi</taxon>
        <taxon>Dikarya</taxon>
        <taxon>Ascomycota</taxon>
        <taxon>Pezizomycotina</taxon>
        <taxon>Sordariomycetes</taxon>
        <taxon>Xylariomycetidae</taxon>
        <taxon>Amphisphaeriales</taxon>
        <taxon>Apiosporaceae</taxon>
        <taxon>Apiospora</taxon>
    </lineage>
</organism>
<evidence type="ECO:0000256" key="2">
    <source>
        <dbReference type="SAM" id="MobiDB-lite"/>
    </source>
</evidence>
<dbReference type="RefSeq" id="XP_066698603.1">
    <property type="nucleotide sequence ID" value="XM_066846205.1"/>
</dbReference>
<gene>
    <name evidence="3" type="ORF">PG986_009983</name>
</gene>
<proteinExistence type="predicted"/>
<evidence type="ECO:0000313" key="4">
    <source>
        <dbReference type="Proteomes" id="UP001391051"/>
    </source>
</evidence>
<keyword evidence="1" id="KW-0175">Coiled coil</keyword>
<feature type="coiled-coil region" evidence="1">
    <location>
        <begin position="114"/>
        <end position="141"/>
    </location>
</feature>
<dbReference type="EMBL" id="JAQQWE010000006">
    <property type="protein sequence ID" value="KAK7949097.1"/>
    <property type="molecule type" value="Genomic_DNA"/>
</dbReference>